<evidence type="ECO:0000256" key="10">
    <source>
        <dbReference type="ARBA" id="ARBA00022909"/>
    </source>
</evidence>
<reference evidence="14 17" key="3">
    <citation type="submission" date="2017-11" db="EMBL/GenBank/DDBJ databases">
        <title>Genome sequence of the bacterial symbiont EPR9N from a vent mussel Bathymodiolus thermophilus.</title>
        <authorList>
            <person name="Won Y.-J."/>
        </authorList>
    </citation>
    <scope>NUCLEOTIDE SEQUENCE [LARGE SCALE GENOMIC DNA]</scope>
    <source>
        <strain evidence="14 17">EPR9N</strain>
    </source>
</reference>
<evidence type="ECO:0000313" key="16">
    <source>
        <dbReference type="Proteomes" id="UP000182798"/>
    </source>
</evidence>
<evidence type="ECO:0000313" key="15">
    <source>
        <dbReference type="EMBL" id="OIR23896.1"/>
    </source>
</evidence>
<protein>
    <recommendedName>
        <fullName evidence="6 12">Dihydropteroate synthase</fullName>
        <shortName evidence="12">DHPS</shortName>
        <ecNumber evidence="5 12">2.5.1.15</ecNumber>
    </recommendedName>
    <alternativeName>
        <fullName evidence="11 12">Dihydropteroate pyrophosphorylase</fullName>
    </alternativeName>
</protein>
<evidence type="ECO:0000256" key="4">
    <source>
        <dbReference type="ARBA" id="ARBA00009503"/>
    </source>
</evidence>
<name>A0A1J5TSK9_9GAMM</name>
<dbReference type="CDD" id="cd00739">
    <property type="entry name" value="DHPS"/>
    <property type="match status" value="1"/>
</dbReference>
<keyword evidence="8 12" id="KW-0479">Metal-binding</keyword>
<dbReference type="PROSITE" id="PS00793">
    <property type="entry name" value="DHPS_2"/>
    <property type="match status" value="1"/>
</dbReference>
<evidence type="ECO:0000256" key="7">
    <source>
        <dbReference type="ARBA" id="ARBA00022679"/>
    </source>
</evidence>
<dbReference type="UniPathway" id="UPA00077">
    <property type="reaction ID" value="UER00156"/>
</dbReference>
<dbReference type="GO" id="GO:0046656">
    <property type="term" value="P:folic acid biosynthetic process"/>
    <property type="evidence" value="ECO:0007669"/>
    <property type="project" value="UniProtKB-KW"/>
</dbReference>
<dbReference type="AlphaFoldDB" id="A0A1J5TSK9"/>
<accession>A0A1J5TSK9</accession>
<dbReference type="Proteomes" id="UP000182798">
    <property type="component" value="Unassembled WGS sequence"/>
</dbReference>
<feature type="domain" description="Pterin-binding" evidence="13">
    <location>
        <begin position="5"/>
        <end position="258"/>
    </location>
</feature>
<dbReference type="InterPro" id="IPR045031">
    <property type="entry name" value="DHP_synth-like"/>
</dbReference>
<evidence type="ECO:0000256" key="6">
    <source>
        <dbReference type="ARBA" id="ARBA00016919"/>
    </source>
</evidence>
<keyword evidence="9 12" id="KW-0460">Magnesium</keyword>
<evidence type="ECO:0000256" key="9">
    <source>
        <dbReference type="ARBA" id="ARBA00022842"/>
    </source>
</evidence>
<reference evidence="15" key="2">
    <citation type="journal article" date="2017" name="Stand. Genomic Sci.">
        <title>Genome sequence of the sulfur-oxidizing Bathymodiolus thermophilus gill endosymbiont.</title>
        <authorList>
            <person name="Ponnudurai R."/>
            <person name="Sayavedra L."/>
            <person name="Kleiner M."/>
            <person name="Heiden S.E."/>
            <person name="Thurmer A."/>
            <person name="Felbeck H."/>
            <person name="Schluter R."/>
            <person name="Sievert S.M."/>
            <person name="Daniel R."/>
            <person name="Schweder T."/>
            <person name="Markert S."/>
        </authorList>
    </citation>
    <scope>NUCLEOTIDE SEQUENCE</scope>
    <source>
        <strain evidence="15">BAT/CrabSpa'14</strain>
    </source>
</reference>
<reference evidence="16" key="1">
    <citation type="submission" date="2016-09" db="EMBL/GenBank/DDBJ databases">
        <title>Genome Sequence of Bathymodiolus thermophilus sulfur-oxidizing gill endosymbiont.</title>
        <authorList>
            <person name="Ponnudurai R."/>
            <person name="Kleiner M."/>
            <person name="Sayavedra L."/>
            <person name="Thuermer A."/>
            <person name="Felbeck H."/>
            <person name="Schlueter R."/>
            <person name="Schweder T."/>
            <person name="Markert S."/>
        </authorList>
    </citation>
    <scope>NUCLEOTIDE SEQUENCE [LARGE SCALE GENOMIC DNA]</scope>
    <source>
        <strain evidence="16">BAT/CrabSpa'14</strain>
    </source>
</reference>
<dbReference type="InterPro" id="IPR006390">
    <property type="entry name" value="DHP_synth_dom"/>
</dbReference>
<dbReference type="PANTHER" id="PTHR20941">
    <property type="entry name" value="FOLATE SYNTHESIS PROTEINS"/>
    <property type="match status" value="1"/>
</dbReference>
<dbReference type="PANTHER" id="PTHR20941:SF1">
    <property type="entry name" value="FOLIC ACID SYNTHESIS PROTEIN FOL1"/>
    <property type="match status" value="1"/>
</dbReference>
<dbReference type="GO" id="GO:0004156">
    <property type="term" value="F:dihydropteroate synthase activity"/>
    <property type="evidence" value="ECO:0007669"/>
    <property type="project" value="UniProtKB-EC"/>
</dbReference>
<dbReference type="InterPro" id="IPR000489">
    <property type="entry name" value="Pterin-binding_dom"/>
</dbReference>
<dbReference type="SUPFAM" id="SSF51717">
    <property type="entry name" value="Dihydropteroate synthetase-like"/>
    <property type="match status" value="1"/>
</dbReference>
<evidence type="ECO:0000256" key="2">
    <source>
        <dbReference type="ARBA" id="ARBA00001946"/>
    </source>
</evidence>
<evidence type="ECO:0000256" key="8">
    <source>
        <dbReference type="ARBA" id="ARBA00022723"/>
    </source>
</evidence>
<dbReference type="Gene3D" id="3.20.20.20">
    <property type="entry name" value="Dihydropteroate synthase-like"/>
    <property type="match status" value="1"/>
</dbReference>
<dbReference type="KEGG" id="bthg:MS2017_1934"/>
<keyword evidence="10 12" id="KW-0289">Folate biosynthesis</keyword>
<comment type="catalytic activity">
    <reaction evidence="1">
        <text>(7,8-dihydropterin-6-yl)methyl diphosphate + 4-aminobenzoate = 7,8-dihydropteroate + diphosphate</text>
        <dbReference type="Rhea" id="RHEA:19949"/>
        <dbReference type="ChEBI" id="CHEBI:17836"/>
        <dbReference type="ChEBI" id="CHEBI:17839"/>
        <dbReference type="ChEBI" id="CHEBI:33019"/>
        <dbReference type="ChEBI" id="CHEBI:72950"/>
        <dbReference type="EC" id="2.5.1.15"/>
    </reaction>
</comment>
<dbReference type="GO" id="GO:0005829">
    <property type="term" value="C:cytosol"/>
    <property type="evidence" value="ECO:0007669"/>
    <property type="project" value="TreeGrafter"/>
</dbReference>
<sequence>MTVQTKIMGVLNVTPDSFSDGGQHFNSADAIQGAQRMIEQGVDIIDVGGESSRPNADPVSVVDEIQRVIPVIETLIKITNTPISIDTSKPEVMAQAVKAGASMINDIYALRVEGALKTASELGVNICLMHMQGNPSNMQNNPVYGDVVDDIKHFFEQRIEACVGAGIGTEKLILDPGFGFGKTYEHNLEILRRFNEFKSFGLPLLAGLSRKRMIAQMLNDRKIKGRVVGSTMAAIIAIQKGANMVRVHDVLATKDALTILQKVEK</sequence>
<dbReference type="Proteomes" id="UP000278334">
    <property type="component" value="Chromosome"/>
</dbReference>
<dbReference type="EC" id="2.5.1.15" evidence="5 12"/>
<evidence type="ECO:0000313" key="14">
    <source>
        <dbReference type="EMBL" id="AYQ57597.1"/>
    </source>
</evidence>
<evidence type="ECO:0000259" key="13">
    <source>
        <dbReference type="PROSITE" id="PS50972"/>
    </source>
</evidence>
<evidence type="ECO:0000256" key="5">
    <source>
        <dbReference type="ARBA" id="ARBA00012458"/>
    </source>
</evidence>
<comment type="pathway">
    <text evidence="3 12">Cofactor biosynthesis; tetrahydrofolate biosynthesis; 7,8-dihydrofolate from 2-amino-4-hydroxy-6-hydroxymethyl-7,8-dihydropteridine diphosphate and 4-aminobenzoate: step 1/2.</text>
</comment>
<dbReference type="GO" id="GO:0046654">
    <property type="term" value="P:tetrahydrofolate biosynthetic process"/>
    <property type="evidence" value="ECO:0007669"/>
    <property type="project" value="UniProtKB-UniPathway"/>
</dbReference>
<evidence type="ECO:0000256" key="1">
    <source>
        <dbReference type="ARBA" id="ARBA00000012"/>
    </source>
</evidence>
<dbReference type="InterPro" id="IPR011005">
    <property type="entry name" value="Dihydropteroate_synth-like_sf"/>
</dbReference>
<evidence type="ECO:0000256" key="12">
    <source>
        <dbReference type="RuleBase" id="RU361205"/>
    </source>
</evidence>
<keyword evidence="7 12" id="KW-0808">Transferase</keyword>
<dbReference type="NCBIfam" id="TIGR01496">
    <property type="entry name" value="DHPS"/>
    <property type="match status" value="1"/>
</dbReference>
<comment type="similarity">
    <text evidence="4 12">Belongs to the DHPS family.</text>
</comment>
<dbReference type="FunFam" id="3.20.20.20:FF:000006">
    <property type="entry name" value="Dihydropteroate synthase"/>
    <property type="match status" value="1"/>
</dbReference>
<dbReference type="PROSITE" id="PS00792">
    <property type="entry name" value="DHPS_1"/>
    <property type="match status" value="1"/>
</dbReference>
<gene>
    <name evidence="15" type="ORF">BGC33_08515</name>
    <name evidence="14" type="ORF">MS2017_1934</name>
</gene>
<dbReference type="Pfam" id="PF00809">
    <property type="entry name" value="Pterin_bind"/>
    <property type="match status" value="1"/>
</dbReference>
<dbReference type="OrthoDB" id="9811744at2"/>
<evidence type="ECO:0000256" key="3">
    <source>
        <dbReference type="ARBA" id="ARBA00004763"/>
    </source>
</evidence>
<dbReference type="PROSITE" id="PS50972">
    <property type="entry name" value="PTERIN_BINDING"/>
    <property type="match status" value="1"/>
</dbReference>
<evidence type="ECO:0000313" key="17">
    <source>
        <dbReference type="Proteomes" id="UP000278334"/>
    </source>
</evidence>
<proteinExistence type="inferred from homology"/>
<dbReference type="GO" id="GO:0046872">
    <property type="term" value="F:metal ion binding"/>
    <property type="evidence" value="ECO:0007669"/>
    <property type="project" value="UniProtKB-KW"/>
</dbReference>
<dbReference type="EMBL" id="CP024634">
    <property type="protein sequence ID" value="AYQ57597.1"/>
    <property type="molecule type" value="Genomic_DNA"/>
</dbReference>
<comment type="function">
    <text evidence="12">Catalyzes the condensation of para-aminobenzoate (pABA) with 6-hydroxymethyl-7,8-dihydropterin diphosphate (DHPt-PP) to form 7,8-dihydropteroate (H2Pte), the immediate precursor of folate derivatives.</text>
</comment>
<comment type="cofactor">
    <cofactor evidence="2 12">
        <name>Mg(2+)</name>
        <dbReference type="ChEBI" id="CHEBI:18420"/>
    </cofactor>
</comment>
<evidence type="ECO:0000256" key="11">
    <source>
        <dbReference type="ARBA" id="ARBA00030193"/>
    </source>
</evidence>
<dbReference type="EMBL" id="MIQH01001006">
    <property type="protein sequence ID" value="OIR23896.1"/>
    <property type="molecule type" value="Genomic_DNA"/>
</dbReference>
<organism evidence="15 16">
    <name type="scientific">Bathymodiolus thermophilus thioautotrophic gill symbiont</name>
    <dbReference type="NCBI Taxonomy" id="2360"/>
    <lineage>
        <taxon>Bacteria</taxon>
        <taxon>Pseudomonadati</taxon>
        <taxon>Pseudomonadota</taxon>
        <taxon>Gammaproteobacteria</taxon>
        <taxon>sulfur-oxidizing symbionts</taxon>
    </lineage>
</organism>